<reference evidence="2" key="1">
    <citation type="journal article" date="2020" name="Nat. Commun.">
        <title>Large-scale genome sequencing of mycorrhizal fungi provides insights into the early evolution of symbiotic traits.</title>
        <authorList>
            <person name="Miyauchi S."/>
            <person name="Kiss E."/>
            <person name="Kuo A."/>
            <person name="Drula E."/>
            <person name="Kohler A."/>
            <person name="Sanchez-Garcia M."/>
            <person name="Morin E."/>
            <person name="Andreopoulos B."/>
            <person name="Barry K.W."/>
            <person name="Bonito G."/>
            <person name="Buee M."/>
            <person name="Carver A."/>
            <person name="Chen C."/>
            <person name="Cichocki N."/>
            <person name="Clum A."/>
            <person name="Culley D."/>
            <person name="Crous P.W."/>
            <person name="Fauchery L."/>
            <person name="Girlanda M."/>
            <person name="Hayes R.D."/>
            <person name="Keri Z."/>
            <person name="LaButti K."/>
            <person name="Lipzen A."/>
            <person name="Lombard V."/>
            <person name="Magnuson J."/>
            <person name="Maillard F."/>
            <person name="Murat C."/>
            <person name="Nolan M."/>
            <person name="Ohm R.A."/>
            <person name="Pangilinan J."/>
            <person name="Pereira M.F."/>
            <person name="Perotto S."/>
            <person name="Peter M."/>
            <person name="Pfister S."/>
            <person name="Riley R."/>
            <person name="Sitrit Y."/>
            <person name="Stielow J.B."/>
            <person name="Szollosi G."/>
            <person name="Zifcakova L."/>
            <person name="Stursova M."/>
            <person name="Spatafora J.W."/>
            <person name="Tedersoo L."/>
            <person name="Vaario L.M."/>
            <person name="Yamada A."/>
            <person name="Yan M."/>
            <person name="Wang P."/>
            <person name="Xu J."/>
            <person name="Bruns T."/>
            <person name="Baldrian P."/>
            <person name="Vilgalys R."/>
            <person name="Dunand C."/>
            <person name="Henrissat B."/>
            <person name="Grigoriev I.V."/>
            <person name="Hibbett D."/>
            <person name="Nagy L.G."/>
            <person name="Martin F.M."/>
        </authorList>
    </citation>
    <scope>NUCLEOTIDE SEQUENCE</scope>
    <source>
        <strain evidence="2">UP504</strain>
    </source>
</reference>
<comment type="caution">
    <text evidence="2">The sequence shown here is derived from an EMBL/GenBank/DDBJ whole genome shotgun (WGS) entry which is preliminary data.</text>
</comment>
<feature type="compositionally biased region" description="Basic and acidic residues" evidence="1">
    <location>
        <begin position="11"/>
        <end position="22"/>
    </location>
</feature>
<dbReference type="Proteomes" id="UP000886523">
    <property type="component" value="Unassembled WGS sequence"/>
</dbReference>
<evidence type="ECO:0000313" key="3">
    <source>
        <dbReference type="Proteomes" id="UP000886523"/>
    </source>
</evidence>
<accession>A0A9P6B1T1</accession>
<protein>
    <submittedName>
        <fullName evidence="2">Uncharacterized protein</fullName>
    </submittedName>
</protein>
<feature type="region of interest" description="Disordered" evidence="1">
    <location>
        <begin position="1"/>
        <end position="105"/>
    </location>
</feature>
<keyword evidence="3" id="KW-1185">Reference proteome</keyword>
<organism evidence="2 3">
    <name type="scientific">Hydnum rufescens UP504</name>
    <dbReference type="NCBI Taxonomy" id="1448309"/>
    <lineage>
        <taxon>Eukaryota</taxon>
        <taxon>Fungi</taxon>
        <taxon>Dikarya</taxon>
        <taxon>Basidiomycota</taxon>
        <taxon>Agaricomycotina</taxon>
        <taxon>Agaricomycetes</taxon>
        <taxon>Cantharellales</taxon>
        <taxon>Hydnaceae</taxon>
        <taxon>Hydnum</taxon>
    </lineage>
</organism>
<sequence length="175" mass="18894">MPCDADLVGAKQDRWNEQHHEQNATANLLSQTLGAGPSRLGQTSDIQSGPSETSRPQIQNNATPTAVVDQHASQQICPNYAPPQSPTCQGNNPPGSLANDSEGNDTVDEIQPLMEQLAFGGMNPNNTHPSLWTGMVSYTIIVRTVTKGMHDIGSGINRIRAFQALLLHQIMMNLL</sequence>
<feature type="compositionally biased region" description="Polar residues" evidence="1">
    <location>
        <begin position="23"/>
        <end position="33"/>
    </location>
</feature>
<proteinExistence type="predicted"/>
<dbReference type="AlphaFoldDB" id="A0A9P6B1T1"/>
<evidence type="ECO:0000313" key="2">
    <source>
        <dbReference type="EMBL" id="KAF9515807.1"/>
    </source>
</evidence>
<evidence type="ECO:0000256" key="1">
    <source>
        <dbReference type="SAM" id="MobiDB-lite"/>
    </source>
</evidence>
<feature type="compositionally biased region" description="Polar residues" evidence="1">
    <location>
        <begin position="86"/>
        <end position="101"/>
    </location>
</feature>
<name>A0A9P6B1T1_9AGAM</name>
<dbReference type="EMBL" id="MU128946">
    <property type="protein sequence ID" value="KAF9515807.1"/>
    <property type="molecule type" value="Genomic_DNA"/>
</dbReference>
<feature type="compositionally biased region" description="Polar residues" evidence="1">
    <location>
        <begin position="40"/>
        <end position="64"/>
    </location>
</feature>
<gene>
    <name evidence="2" type="ORF">BS47DRAFT_1360765</name>
</gene>